<organism evidence="1 2">
    <name type="scientific">Smallanthus sonchifolius</name>
    <dbReference type="NCBI Taxonomy" id="185202"/>
    <lineage>
        <taxon>Eukaryota</taxon>
        <taxon>Viridiplantae</taxon>
        <taxon>Streptophyta</taxon>
        <taxon>Embryophyta</taxon>
        <taxon>Tracheophyta</taxon>
        <taxon>Spermatophyta</taxon>
        <taxon>Magnoliopsida</taxon>
        <taxon>eudicotyledons</taxon>
        <taxon>Gunneridae</taxon>
        <taxon>Pentapetalae</taxon>
        <taxon>asterids</taxon>
        <taxon>campanulids</taxon>
        <taxon>Asterales</taxon>
        <taxon>Asteraceae</taxon>
        <taxon>Asteroideae</taxon>
        <taxon>Heliantheae alliance</taxon>
        <taxon>Millerieae</taxon>
        <taxon>Smallanthus</taxon>
    </lineage>
</organism>
<comment type="caution">
    <text evidence="1">The sequence shown here is derived from an EMBL/GenBank/DDBJ whole genome shotgun (WGS) entry which is preliminary data.</text>
</comment>
<protein>
    <submittedName>
        <fullName evidence="1">Uncharacterized protein</fullName>
    </submittedName>
</protein>
<reference evidence="2" key="1">
    <citation type="journal article" date="2022" name="Mol. Ecol. Resour.">
        <title>The genomes of chicory, endive, great burdock and yacon provide insights into Asteraceae palaeo-polyploidization history and plant inulin production.</title>
        <authorList>
            <person name="Fan W."/>
            <person name="Wang S."/>
            <person name="Wang H."/>
            <person name="Wang A."/>
            <person name="Jiang F."/>
            <person name="Liu H."/>
            <person name="Zhao H."/>
            <person name="Xu D."/>
            <person name="Zhang Y."/>
        </authorList>
    </citation>
    <scope>NUCLEOTIDE SEQUENCE [LARGE SCALE GENOMIC DNA]</scope>
    <source>
        <strain evidence="2">cv. Yunnan</strain>
    </source>
</reference>
<dbReference type="EMBL" id="CM042034">
    <property type="protein sequence ID" value="KAI3761396.1"/>
    <property type="molecule type" value="Genomic_DNA"/>
</dbReference>
<evidence type="ECO:0000313" key="1">
    <source>
        <dbReference type="EMBL" id="KAI3761396.1"/>
    </source>
</evidence>
<gene>
    <name evidence="1" type="ORF">L1987_51810</name>
</gene>
<accession>A0ACB9ESH7</accession>
<reference evidence="1 2" key="2">
    <citation type="journal article" date="2022" name="Mol. Ecol. Resour.">
        <title>The genomes of chicory, endive, great burdock and yacon provide insights into Asteraceae paleo-polyploidization history and plant inulin production.</title>
        <authorList>
            <person name="Fan W."/>
            <person name="Wang S."/>
            <person name="Wang H."/>
            <person name="Wang A."/>
            <person name="Jiang F."/>
            <person name="Liu H."/>
            <person name="Zhao H."/>
            <person name="Xu D."/>
            <person name="Zhang Y."/>
        </authorList>
    </citation>
    <scope>NUCLEOTIDE SEQUENCE [LARGE SCALE GENOMIC DNA]</scope>
    <source>
        <strain evidence="2">cv. Yunnan</strain>
        <tissue evidence="1">Leaves</tissue>
    </source>
</reference>
<keyword evidence="2" id="KW-1185">Reference proteome</keyword>
<name>A0ACB9ESH7_9ASTR</name>
<sequence length="101" mass="11534">MLITQVSLWQVAALTLLSDLSSLHPRCQPPKKKFVFGLSFSWEWSSTTIVLLVHRLLSRQDSDRISDISTIVFVVRCICMHGAWDISTLVFINKSIYSVNH</sequence>
<evidence type="ECO:0000313" key="2">
    <source>
        <dbReference type="Proteomes" id="UP001056120"/>
    </source>
</evidence>
<proteinExistence type="predicted"/>
<dbReference type="Proteomes" id="UP001056120">
    <property type="component" value="Linkage Group LG17"/>
</dbReference>